<name>A0ACD2ZY22_9AGAR</name>
<sequence length="183" mass="19598">MTAVGRWRFPTIRETQMLTNDGRARVVVDDVGTTLFGTNTTTTANAGCQTFNARHHYHQQRLLVLEDLNDISKGDGDPARASTPLIATTTLRKTWGRSQGGVSPPPPPPLTRGVGSSGSDTGPSTSTTNLKGEYETTMNTTTTTGVVRSLSKPTTTSKSKGTTMRTLLPINGHRHHSSSFVTS</sequence>
<protein>
    <submittedName>
        <fullName evidence="1">Uncharacterized protein</fullName>
    </submittedName>
</protein>
<keyword evidence="2" id="KW-1185">Reference proteome</keyword>
<organism evidence="1 2">
    <name type="scientific">Pluteus cervinus</name>
    <dbReference type="NCBI Taxonomy" id="181527"/>
    <lineage>
        <taxon>Eukaryota</taxon>
        <taxon>Fungi</taxon>
        <taxon>Dikarya</taxon>
        <taxon>Basidiomycota</taxon>
        <taxon>Agaricomycotina</taxon>
        <taxon>Agaricomycetes</taxon>
        <taxon>Agaricomycetidae</taxon>
        <taxon>Agaricales</taxon>
        <taxon>Pluteineae</taxon>
        <taxon>Pluteaceae</taxon>
        <taxon>Pluteus</taxon>
    </lineage>
</organism>
<evidence type="ECO:0000313" key="2">
    <source>
        <dbReference type="Proteomes" id="UP000308600"/>
    </source>
</evidence>
<proteinExistence type="predicted"/>
<gene>
    <name evidence="1" type="ORF">BDN72DRAFT_866025</name>
</gene>
<reference evidence="1 2" key="1">
    <citation type="journal article" date="2019" name="Nat. Ecol. Evol.">
        <title>Megaphylogeny resolves global patterns of mushroom evolution.</title>
        <authorList>
            <person name="Varga T."/>
            <person name="Krizsan K."/>
            <person name="Foldi C."/>
            <person name="Dima B."/>
            <person name="Sanchez-Garcia M."/>
            <person name="Sanchez-Ramirez S."/>
            <person name="Szollosi G.J."/>
            <person name="Szarkandi J.G."/>
            <person name="Papp V."/>
            <person name="Albert L."/>
            <person name="Andreopoulos W."/>
            <person name="Angelini C."/>
            <person name="Antonin V."/>
            <person name="Barry K.W."/>
            <person name="Bougher N.L."/>
            <person name="Buchanan P."/>
            <person name="Buyck B."/>
            <person name="Bense V."/>
            <person name="Catcheside P."/>
            <person name="Chovatia M."/>
            <person name="Cooper J."/>
            <person name="Damon W."/>
            <person name="Desjardin D."/>
            <person name="Finy P."/>
            <person name="Geml J."/>
            <person name="Haridas S."/>
            <person name="Hughes K."/>
            <person name="Justo A."/>
            <person name="Karasinski D."/>
            <person name="Kautmanova I."/>
            <person name="Kiss B."/>
            <person name="Kocsube S."/>
            <person name="Kotiranta H."/>
            <person name="LaButti K.M."/>
            <person name="Lechner B.E."/>
            <person name="Liimatainen K."/>
            <person name="Lipzen A."/>
            <person name="Lukacs Z."/>
            <person name="Mihaltcheva S."/>
            <person name="Morgado L.N."/>
            <person name="Niskanen T."/>
            <person name="Noordeloos M.E."/>
            <person name="Ohm R.A."/>
            <person name="Ortiz-Santana B."/>
            <person name="Ovrebo C."/>
            <person name="Racz N."/>
            <person name="Riley R."/>
            <person name="Savchenko A."/>
            <person name="Shiryaev A."/>
            <person name="Soop K."/>
            <person name="Spirin V."/>
            <person name="Szebenyi C."/>
            <person name="Tomsovsky M."/>
            <person name="Tulloss R.E."/>
            <person name="Uehling J."/>
            <person name="Grigoriev I.V."/>
            <person name="Vagvolgyi C."/>
            <person name="Papp T."/>
            <person name="Martin F.M."/>
            <person name="Miettinen O."/>
            <person name="Hibbett D.S."/>
            <person name="Nagy L.G."/>
        </authorList>
    </citation>
    <scope>NUCLEOTIDE SEQUENCE [LARGE SCALE GENOMIC DNA]</scope>
    <source>
        <strain evidence="1 2">NL-1719</strain>
    </source>
</reference>
<dbReference type="EMBL" id="ML209444">
    <property type="protein sequence ID" value="TFK58326.1"/>
    <property type="molecule type" value="Genomic_DNA"/>
</dbReference>
<dbReference type="Proteomes" id="UP000308600">
    <property type="component" value="Unassembled WGS sequence"/>
</dbReference>
<accession>A0ACD2ZY22</accession>
<evidence type="ECO:0000313" key="1">
    <source>
        <dbReference type="EMBL" id="TFK58326.1"/>
    </source>
</evidence>